<dbReference type="Pfam" id="PF04000">
    <property type="entry name" value="Sas10_Utp3"/>
    <property type="match status" value="1"/>
</dbReference>
<feature type="compositionally biased region" description="Basic and acidic residues" evidence="7">
    <location>
        <begin position="120"/>
        <end position="134"/>
    </location>
</feature>
<keyword evidence="9" id="KW-1185">Reference proteome</keyword>
<organism evidence="8 9">
    <name type="scientific">Vermiconidia calcicola</name>
    <dbReference type="NCBI Taxonomy" id="1690605"/>
    <lineage>
        <taxon>Eukaryota</taxon>
        <taxon>Fungi</taxon>
        <taxon>Dikarya</taxon>
        <taxon>Ascomycota</taxon>
        <taxon>Pezizomycotina</taxon>
        <taxon>Dothideomycetes</taxon>
        <taxon>Dothideomycetidae</taxon>
        <taxon>Mycosphaerellales</taxon>
        <taxon>Extremaceae</taxon>
        <taxon>Vermiconidia</taxon>
    </lineage>
</organism>
<evidence type="ECO:0000256" key="6">
    <source>
        <dbReference type="RuleBase" id="RU368003"/>
    </source>
</evidence>
<evidence type="ECO:0000256" key="3">
    <source>
        <dbReference type="ARBA" id="ARBA00022552"/>
    </source>
</evidence>
<comment type="function">
    <text evidence="6">Required for exosome-dependent processing of pre-rRNA and small nucleolar RNA (snRNA) precursors. Involved in processing of 35S pre-rRNA at the A0, A1 and A2 sites.</text>
</comment>
<feature type="compositionally biased region" description="Acidic residues" evidence="7">
    <location>
        <begin position="190"/>
        <end position="209"/>
    </location>
</feature>
<comment type="subcellular location">
    <subcellularLocation>
        <location evidence="1 6">Nucleus</location>
    </subcellularLocation>
</comment>
<feature type="compositionally biased region" description="Basic and acidic residues" evidence="7">
    <location>
        <begin position="245"/>
        <end position="260"/>
    </location>
</feature>
<keyword evidence="4 6" id="KW-0694">RNA-binding</keyword>
<evidence type="ECO:0000256" key="1">
    <source>
        <dbReference type="ARBA" id="ARBA00004123"/>
    </source>
</evidence>
<feature type="compositionally biased region" description="Basic residues" evidence="7">
    <location>
        <begin position="261"/>
        <end position="272"/>
    </location>
</feature>
<dbReference type="GO" id="GO:0000460">
    <property type="term" value="P:maturation of 5.8S rRNA"/>
    <property type="evidence" value="ECO:0007669"/>
    <property type="project" value="TreeGrafter"/>
</dbReference>
<feature type="region of interest" description="Disordered" evidence="7">
    <location>
        <begin position="95"/>
        <end position="296"/>
    </location>
</feature>
<dbReference type="GO" id="GO:0010468">
    <property type="term" value="P:regulation of gene expression"/>
    <property type="evidence" value="ECO:0007669"/>
    <property type="project" value="TreeGrafter"/>
</dbReference>
<proteinExistence type="inferred from homology"/>
<evidence type="ECO:0000256" key="4">
    <source>
        <dbReference type="ARBA" id="ARBA00022884"/>
    </source>
</evidence>
<dbReference type="AlphaFoldDB" id="A0AAV9Q4R0"/>
<sequence length="296" mass="32734">MDTKSVLALTEQLEDNIEDLEDSLGSILETDGAFAASIKKLPLLERAKLNVLVVYAIESLLFSYLKLHGVDAKEHAVFRELTRVKQYFEKIKTAETDPTTTRPTVTLNKEAAGRAGNSKYDLKRAEREAREKVRANRRLTTLESTMQEKAKGRAQNEQAEDEEADALQLAAQLASVPQPESPEGSSASENDSEDDDDDEGIPDTPDAEEQPSVTLPETLPEVSLEPATSQHQPPPQQRGKKRKSQHSEEQQPVKKSQKADKKARKKEHPARKTKMEAKKEAKKAKKAKKEAGGGSG</sequence>
<accession>A0AAV9Q4R0</accession>
<dbReference type="EMBL" id="JAXLQG010000009">
    <property type="protein sequence ID" value="KAK5535849.1"/>
    <property type="molecule type" value="Genomic_DNA"/>
</dbReference>
<dbReference type="InterPro" id="IPR007146">
    <property type="entry name" value="Sas10/Utp3/C1D"/>
</dbReference>
<feature type="compositionally biased region" description="Low complexity" evidence="7">
    <location>
        <begin position="96"/>
        <end position="106"/>
    </location>
</feature>
<evidence type="ECO:0000256" key="2">
    <source>
        <dbReference type="ARBA" id="ARBA00009154"/>
    </source>
</evidence>
<name>A0AAV9Q4R0_9PEZI</name>
<comment type="similarity">
    <text evidence="2 6">Belongs to the C1D family.</text>
</comment>
<comment type="caution">
    <text evidence="8">The sequence shown here is derived from an EMBL/GenBank/DDBJ whole genome shotgun (WGS) entry which is preliminary data.</text>
</comment>
<keyword evidence="3 6" id="KW-0698">rRNA processing</keyword>
<dbReference type="InterPro" id="IPR011082">
    <property type="entry name" value="Exosome-assoc_fac/DNA_repair"/>
</dbReference>
<dbReference type="PANTHER" id="PTHR15341">
    <property type="entry name" value="SUN-COR STEROID HORMONE RECEPTOR CO-REPRESSOR"/>
    <property type="match status" value="1"/>
</dbReference>
<dbReference type="GO" id="GO:0005730">
    <property type="term" value="C:nucleolus"/>
    <property type="evidence" value="ECO:0007669"/>
    <property type="project" value="TreeGrafter"/>
</dbReference>
<dbReference type="GO" id="GO:0003677">
    <property type="term" value="F:DNA binding"/>
    <property type="evidence" value="ECO:0007669"/>
    <property type="project" value="TreeGrafter"/>
</dbReference>
<evidence type="ECO:0000256" key="7">
    <source>
        <dbReference type="SAM" id="MobiDB-lite"/>
    </source>
</evidence>
<evidence type="ECO:0000256" key="5">
    <source>
        <dbReference type="ARBA" id="ARBA00023242"/>
    </source>
</evidence>
<evidence type="ECO:0000313" key="9">
    <source>
        <dbReference type="Proteomes" id="UP001345827"/>
    </source>
</evidence>
<protein>
    <recommendedName>
        <fullName evidence="6">Exosome complex protein</fullName>
    </recommendedName>
</protein>
<keyword evidence="5 6" id="KW-0539">Nucleus</keyword>
<dbReference type="PANTHER" id="PTHR15341:SF3">
    <property type="entry name" value="NUCLEAR NUCLEIC ACID-BINDING PROTEIN C1D"/>
    <property type="match status" value="1"/>
</dbReference>
<evidence type="ECO:0000313" key="8">
    <source>
        <dbReference type="EMBL" id="KAK5535849.1"/>
    </source>
</evidence>
<reference evidence="8 9" key="1">
    <citation type="submission" date="2023-06" db="EMBL/GenBank/DDBJ databases">
        <title>Black Yeasts Isolated from many extreme environments.</title>
        <authorList>
            <person name="Coleine C."/>
            <person name="Stajich J.E."/>
            <person name="Selbmann L."/>
        </authorList>
    </citation>
    <scope>NUCLEOTIDE SEQUENCE [LARGE SCALE GENOMIC DNA]</scope>
    <source>
        <strain evidence="8 9">CCFEE 5887</strain>
    </source>
</reference>
<dbReference type="Proteomes" id="UP001345827">
    <property type="component" value="Unassembled WGS sequence"/>
</dbReference>
<dbReference type="GO" id="GO:0003723">
    <property type="term" value="F:RNA binding"/>
    <property type="evidence" value="ECO:0007669"/>
    <property type="project" value="UniProtKB-UniRule"/>
</dbReference>
<dbReference type="GO" id="GO:0000178">
    <property type="term" value="C:exosome (RNase complex)"/>
    <property type="evidence" value="ECO:0007669"/>
    <property type="project" value="TreeGrafter"/>
</dbReference>
<gene>
    <name evidence="8" type="ORF">LTR25_005751</name>
</gene>